<sequence length="354" mass="39042">MERTKRMTAFLGEAAQFIPKERIHTDELRRLAWGTDAGFYRMIPQIVIHSANEQEISKLLIIANRLELPVTFRAAGTSLSGQAISDSILIVAGKHWERYAISPDHMQITLQPGIVGERVNELLRPFGRKFAPDPASVKSAMVGGIVMNNASGMNCGTHANSDKVLLSARIILADGTPLNTGNAESRRVFASQKPEFIRRIEELRDEIRGDKTLSERIRYKYSIKNVTGLNLLPFVAYDDPFDIIAHSMVGSEGTLAFLSEVTMRTVCDEPCKASAMLYFSNIREACRAVVCMKKLVNERGEWIVKGAELLDAKSLSSVNDPTGEGLTAVLTETMGTTPEELNGYIAVITEALQP</sequence>
<dbReference type="Pfam" id="PF01565">
    <property type="entry name" value="FAD_binding_4"/>
    <property type="match status" value="1"/>
</dbReference>
<dbReference type="SUPFAM" id="SSF55103">
    <property type="entry name" value="FAD-linked oxidases, C-terminal domain"/>
    <property type="match status" value="1"/>
</dbReference>
<dbReference type="AlphaFoldDB" id="A0A5J4S6S6"/>
<dbReference type="PANTHER" id="PTHR11748:SF111">
    <property type="entry name" value="D-LACTATE DEHYDROGENASE, MITOCHONDRIAL-RELATED"/>
    <property type="match status" value="1"/>
</dbReference>
<comment type="caution">
    <text evidence="5">The sequence shown here is derived from an EMBL/GenBank/DDBJ whole genome shotgun (WGS) entry which is preliminary data.</text>
</comment>
<dbReference type="GO" id="GO:1903457">
    <property type="term" value="P:lactate catabolic process"/>
    <property type="evidence" value="ECO:0007669"/>
    <property type="project" value="TreeGrafter"/>
</dbReference>
<dbReference type="Gene3D" id="3.30.465.10">
    <property type="match status" value="1"/>
</dbReference>
<evidence type="ECO:0000313" key="5">
    <source>
        <dbReference type="EMBL" id="KAA6341757.1"/>
    </source>
</evidence>
<evidence type="ECO:0000256" key="2">
    <source>
        <dbReference type="ARBA" id="ARBA00022630"/>
    </source>
</evidence>
<proteinExistence type="inferred from homology"/>
<gene>
    <name evidence="5" type="ORF">EZS27_010447</name>
</gene>
<accession>A0A5J4S6S6</accession>
<keyword evidence="3" id="KW-0274">FAD</keyword>
<protein>
    <recommendedName>
        <fullName evidence="4">FAD-binding PCMH-type domain-containing protein</fullName>
    </recommendedName>
</protein>
<organism evidence="5">
    <name type="scientific">termite gut metagenome</name>
    <dbReference type="NCBI Taxonomy" id="433724"/>
    <lineage>
        <taxon>unclassified sequences</taxon>
        <taxon>metagenomes</taxon>
        <taxon>organismal metagenomes</taxon>
    </lineage>
</organism>
<name>A0A5J4S6S6_9ZZZZ</name>
<dbReference type="InterPro" id="IPR006094">
    <property type="entry name" value="Oxid_FAD_bind_N"/>
</dbReference>
<dbReference type="InterPro" id="IPR016166">
    <property type="entry name" value="FAD-bd_PCMH"/>
</dbReference>
<dbReference type="PROSITE" id="PS51387">
    <property type="entry name" value="FAD_PCMH"/>
    <property type="match status" value="1"/>
</dbReference>
<comment type="similarity">
    <text evidence="1">Belongs to the FAD-binding oxidoreductase/transferase type 4 family.</text>
</comment>
<dbReference type="PANTHER" id="PTHR11748">
    <property type="entry name" value="D-LACTATE DEHYDROGENASE"/>
    <property type="match status" value="1"/>
</dbReference>
<reference evidence="5" key="1">
    <citation type="submission" date="2019-03" db="EMBL/GenBank/DDBJ databases">
        <title>Single cell metagenomics reveals metabolic interactions within the superorganism composed of flagellate Streblomastix strix and complex community of Bacteroidetes bacteria on its surface.</title>
        <authorList>
            <person name="Treitli S.C."/>
            <person name="Kolisko M."/>
            <person name="Husnik F."/>
            <person name="Keeling P."/>
            <person name="Hampl V."/>
        </authorList>
    </citation>
    <scope>NUCLEOTIDE SEQUENCE</scope>
    <source>
        <strain evidence="5">STM</strain>
    </source>
</reference>
<keyword evidence="2" id="KW-0285">Flavoprotein</keyword>
<dbReference type="GO" id="GO:0004458">
    <property type="term" value="F:D-lactate dehydrogenase (cytochrome) activity"/>
    <property type="evidence" value="ECO:0007669"/>
    <property type="project" value="TreeGrafter"/>
</dbReference>
<dbReference type="InterPro" id="IPR016169">
    <property type="entry name" value="FAD-bd_PCMH_sub2"/>
</dbReference>
<evidence type="ECO:0000256" key="3">
    <source>
        <dbReference type="ARBA" id="ARBA00022827"/>
    </source>
</evidence>
<dbReference type="SUPFAM" id="SSF56176">
    <property type="entry name" value="FAD-binding/transporter-associated domain-like"/>
    <property type="match status" value="1"/>
</dbReference>
<evidence type="ECO:0000259" key="4">
    <source>
        <dbReference type="PROSITE" id="PS51387"/>
    </source>
</evidence>
<dbReference type="EMBL" id="SNRY01000367">
    <property type="protein sequence ID" value="KAA6341757.1"/>
    <property type="molecule type" value="Genomic_DNA"/>
</dbReference>
<dbReference type="GO" id="GO:0071949">
    <property type="term" value="F:FAD binding"/>
    <property type="evidence" value="ECO:0007669"/>
    <property type="project" value="InterPro"/>
</dbReference>
<dbReference type="GO" id="GO:0008720">
    <property type="term" value="F:D-lactate dehydrogenase (NAD+) activity"/>
    <property type="evidence" value="ECO:0007669"/>
    <property type="project" value="TreeGrafter"/>
</dbReference>
<evidence type="ECO:0000256" key="1">
    <source>
        <dbReference type="ARBA" id="ARBA00008000"/>
    </source>
</evidence>
<feature type="domain" description="FAD-binding PCMH-type" evidence="4">
    <location>
        <begin position="40"/>
        <end position="268"/>
    </location>
</feature>
<dbReference type="InterPro" id="IPR016164">
    <property type="entry name" value="FAD-linked_Oxase-like_C"/>
</dbReference>
<dbReference type="InterPro" id="IPR036318">
    <property type="entry name" value="FAD-bd_PCMH-like_sf"/>
</dbReference>